<feature type="transmembrane region" description="Helical" evidence="7">
    <location>
        <begin position="82"/>
        <end position="102"/>
    </location>
</feature>
<feature type="transmembrane region" description="Helical" evidence="7">
    <location>
        <begin position="12"/>
        <end position="33"/>
    </location>
</feature>
<dbReference type="InterPro" id="IPR011066">
    <property type="entry name" value="MscS_channel_C_sf"/>
</dbReference>
<keyword evidence="3" id="KW-1003">Cell membrane</keyword>
<dbReference type="InterPro" id="IPR011014">
    <property type="entry name" value="MscS_channel_TM-2"/>
</dbReference>
<feature type="transmembrane region" description="Helical" evidence="7">
    <location>
        <begin position="54"/>
        <end position="76"/>
    </location>
</feature>
<protein>
    <submittedName>
        <fullName evidence="10">Mechanosensitive ion channel protein MscS</fullName>
    </submittedName>
</protein>
<dbReference type="PANTHER" id="PTHR30221">
    <property type="entry name" value="SMALL-CONDUCTANCE MECHANOSENSITIVE CHANNEL"/>
    <property type="match status" value="1"/>
</dbReference>
<gene>
    <name evidence="10" type="ORF">CBU02nite_35550</name>
</gene>
<evidence type="ECO:0000259" key="8">
    <source>
        <dbReference type="Pfam" id="PF00924"/>
    </source>
</evidence>
<dbReference type="AlphaFoldDB" id="A0A512TS49"/>
<feature type="domain" description="Mechanosensitive ion channel MscS" evidence="8">
    <location>
        <begin position="105"/>
        <end position="170"/>
    </location>
</feature>
<feature type="domain" description="Mechanosensitive ion channel MscS C-terminal" evidence="9">
    <location>
        <begin position="177"/>
        <end position="259"/>
    </location>
</feature>
<organism evidence="10 11">
    <name type="scientific">Clostridium butyricum</name>
    <dbReference type="NCBI Taxonomy" id="1492"/>
    <lineage>
        <taxon>Bacteria</taxon>
        <taxon>Bacillati</taxon>
        <taxon>Bacillota</taxon>
        <taxon>Clostridia</taxon>
        <taxon>Eubacteriales</taxon>
        <taxon>Clostridiaceae</taxon>
        <taxon>Clostridium</taxon>
    </lineage>
</organism>
<evidence type="ECO:0000313" key="11">
    <source>
        <dbReference type="Proteomes" id="UP000321089"/>
    </source>
</evidence>
<comment type="similarity">
    <text evidence="2">Belongs to the MscS (TC 1.A.23) family.</text>
</comment>
<dbReference type="InterPro" id="IPR049278">
    <property type="entry name" value="MS_channel_C"/>
</dbReference>
<evidence type="ECO:0000256" key="1">
    <source>
        <dbReference type="ARBA" id="ARBA00004651"/>
    </source>
</evidence>
<accession>A0A512TS49</accession>
<name>A0A512TS49_CLOBU</name>
<reference evidence="10 11" key="1">
    <citation type="submission" date="2019-07" db="EMBL/GenBank/DDBJ databases">
        <title>Whole genome shotgun sequence of Clostridium butyricum NBRC 3858.</title>
        <authorList>
            <person name="Hosoyama A."/>
            <person name="Uohara A."/>
            <person name="Ohji S."/>
            <person name="Ichikawa N."/>
        </authorList>
    </citation>
    <scope>NUCLEOTIDE SEQUENCE [LARGE SCALE GENOMIC DNA]</scope>
    <source>
        <strain evidence="10 11">NBRC 3858</strain>
    </source>
</reference>
<dbReference type="SUPFAM" id="SSF82861">
    <property type="entry name" value="Mechanosensitive channel protein MscS (YggB), transmembrane region"/>
    <property type="match status" value="1"/>
</dbReference>
<evidence type="ECO:0000256" key="5">
    <source>
        <dbReference type="ARBA" id="ARBA00022989"/>
    </source>
</evidence>
<keyword evidence="5 7" id="KW-1133">Transmembrane helix</keyword>
<dbReference type="Gene3D" id="3.30.70.100">
    <property type="match status" value="1"/>
</dbReference>
<sequence>MKIYEQALEKFYEWLSTSGLKIVIGLLLVWIGFKIITRVIKAANKVMEKRNVDVTLASFLDGFMNICLKLLLVLMIMNYVGLSTSGIIALLGSAGIAVGLALKESLSNFAGGVIILFIRPFNVGDYIEGAGESGKVDKIGIFYTHMSTVDNKQILVPNGTLANGIVRNYTAQEMRRVDLTFCVGYDQDIRGVKNAIFSVINKEELILNEPEPFVAVSELADSSVNFITRVWTETDNYWKVYYSLLENVKIKFDEENISIPYPQMSIHVNKTQENTIN</sequence>
<dbReference type="InterPro" id="IPR045275">
    <property type="entry name" value="MscS_archaea/bacteria_type"/>
</dbReference>
<dbReference type="GO" id="GO:0008381">
    <property type="term" value="F:mechanosensitive monoatomic ion channel activity"/>
    <property type="evidence" value="ECO:0007669"/>
    <property type="project" value="InterPro"/>
</dbReference>
<evidence type="ECO:0000256" key="6">
    <source>
        <dbReference type="ARBA" id="ARBA00023136"/>
    </source>
</evidence>
<dbReference type="Proteomes" id="UP000321089">
    <property type="component" value="Unassembled WGS sequence"/>
</dbReference>
<keyword evidence="6 7" id="KW-0472">Membrane</keyword>
<dbReference type="Pfam" id="PF00924">
    <property type="entry name" value="MS_channel_2nd"/>
    <property type="match status" value="1"/>
</dbReference>
<evidence type="ECO:0000256" key="7">
    <source>
        <dbReference type="SAM" id="Phobius"/>
    </source>
</evidence>
<proteinExistence type="inferred from homology"/>
<evidence type="ECO:0000313" key="10">
    <source>
        <dbReference type="EMBL" id="GEQ23049.1"/>
    </source>
</evidence>
<dbReference type="Gene3D" id="1.10.287.1260">
    <property type="match status" value="1"/>
</dbReference>
<comment type="subcellular location">
    <subcellularLocation>
        <location evidence="1">Cell membrane</location>
        <topology evidence="1">Multi-pass membrane protein</topology>
    </subcellularLocation>
</comment>
<dbReference type="PANTHER" id="PTHR30221:SF1">
    <property type="entry name" value="SMALL-CONDUCTANCE MECHANOSENSITIVE CHANNEL"/>
    <property type="match status" value="1"/>
</dbReference>
<dbReference type="RefSeq" id="WP_146869192.1">
    <property type="nucleotide sequence ID" value="NZ_BKBC01000074.1"/>
</dbReference>
<dbReference type="Pfam" id="PF21082">
    <property type="entry name" value="MS_channel_3rd"/>
    <property type="match status" value="1"/>
</dbReference>
<dbReference type="SUPFAM" id="SSF82689">
    <property type="entry name" value="Mechanosensitive channel protein MscS (YggB), C-terminal domain"/>
    <property type="match status" value="1"/>
</dbReference>
<evidence type="ECO:0000259" key="9">
    <source>
        <dbReference type="Pfam" id="PF21082"/>
    </source>
</evidence>
<comment type="caution">
    <text evidence="10">The sequence shown here is derived from an EMBL/GenBank/DDBJ whole genome shotgun (WGS) entry which is preliminary data.</text>
</comment>
<dbReference type="InterPro" id="IPR023408">
    <property type="entry name" value="MscS_beta-dom_sf"/>
</dbReference>
<dbReference type="InterPro" id="IPR010920">
    <property type="entry name" value="LSM_dom_sf"/>
</dbReference>
<dbReference type="Gene3D" id="2.30.30.60">
    <property type="match status" value="1"/>
</dbReference>
<dbReference type="EMBL" id="BKBC01000074">
    <property type="protein sequence ID" value="GEQ23049.1"/>
    <property type="molecule type" value="Genomic_DNA"/>
</dbReference>
<evidence type="ECO:0000256" key="4">
    <source>
        <dbReference type="ARBA" id="ARBA00022692"/>
    </source>
</evidence>
<keyword evidence="4 7" id="KW-0812">Transmembrane</keyword>
<evidence type="ECO:0000256" key="2">
    <source>
        <dbReference type="ARBA" id="ARBA00008017"/>
    </source>
</evidence>
<dbReference type="GO" id="GO:0005886">
    <property type="term" value="C:plasma membrane"/>
    <property type="evidence" value="ECO:0007669"/>
    <property type="project" value="UniProtKB-SubCell"/>
</dbReference>
<dbReference type="SUPFAM" id="SSF50182">
    <property type="entry name" value="Sm-like ribonucleoproteins"/>
    <property type="match status" value="1"/>
</dbReference>
<dbReference type="InterPro" id="IPR006685">
    <property type="entry name" value="MscS_channel_2nd"/>
</dbReference>
<evidence type="ECO:0000256" key="3">
    <source>
        <dbReference type="ARBA" id="ARBA00022475"/>
    </source>
</evidence>